<gene>
    <name evidence="3" type="ORF">TIFTF001_016801</name>
</gene>
<name>A0AA88A118_FICCA</name>
<protein>
    <recommendedName>
        <fullName evidence="2">Retrotransposon gag domain-containing protein</fullName>
    </recommendedName>
</protein>
<comment type="caution">
    <text evidence="3">The sequence shown here is derived from an EMBL/GenBank/DDBJ whole genome shotgun (WGS) entry which is preliminary data.</text>
</comment>
<dbReference type="Proteomes" id="UP001187192">
    <property type="component" value="Unassembled WGS sequence"/>
</dbReference>
<reference evidence="3" key="1">
    <citation type="submission" date="2023-07" db="EMBL/GenBank/DDBJ databases">
        <title>draft genome sequence of fig (Ficus carica).</title>
        <authorList>
            <person name="Takahashi T."/>
            <person name="Nishimura K."/>
        </authorList>
    </citation>
    <scope>NUCLEOTIDE SEQUENCE</scope>
</reference>
<evidence type="ECO:0000256" key="1">
    <source>
        <dbReference type="SAM" id="MobiDB-lite"/>
    </source>
</evidence>
<evidence type="ECO:0000259" key="2">
    <source>
        <dbReference type="Pfam" id="PF03732"/>
    </source>
</evidence>
<sequence>MDDQNKLDHLQQQLNFLMSQRYELELVGAVNPPFTPTIMATPYLTRFKMPTVALYNGSTDADEHLENYQAHMLIQNWYWRLMPGMMDSFKLLSDAFSMAFLNAKTGIKETSYLFRIKQGEHEPLKGYLDRFDKPIMQVKNCSDETLIQAFREGVKDKKLLWAIAYDVPPTFAHLWGIAQKHAEAEEYIKGRNSTVGETSRPTRKSKPKKDGASQAEAAIEKATCKAEATPEPKTSAGRFRQYTPLVATVEHVMNQISRRELLRMPRQSEQTVHYGTDTCENLVIRPLPQQVGPIEPARSDHTLLRERVTEPTSGNPSTLSIPFLGEWPKVILQATGEATLETLGSSADILFMDAFTRLKIDRAILAHIQTPLYGFVGECVQAAGLICLPITIGHGPEKATQMVEFLVVNKPLVYNVILGRLTLNVLKAAVSTYHLAIKFLLQTKSGFSEGTKRGLGNAMSKAVNKMCHRVPQQAVVTTIFKINEINTRNGEIKPLSGLNPRMSEEETEAQPVEDLVPYHLDPEYSLEYRAFTPY</sequence>
<dbReference type="EMBL" id="BTGU01000026">
    <property type="protein sequence ID" value="GMN47624.1"/>
    <property type="molecule type" value="Genomic_DNA"/>
</dbReference>
<organism evidence="3 4">
    <name type="scientific">Ficus carica</name>
    <name type="common">Common fig</name>
    <dbReference type="NCBI Taxonomy" id="3494"/>
    <lineage>
        <taxon>Eukaryota</taxon>
        <taxon>Viridiplantae</taxon>
        <taxon>Streptophyta</taxon>
        <taxon>Embryophyta</taxon>
        <taxon>Tracheophyta</taxon>
        <taxon>Spermatophyta</taxon>
        <taxon>Magnoliopsida</taxon>
        <taxon>eudicotyledons</taxon>
        <taxon>Gunneridae</taxon>
        <taxon>Pentapetalae</taxon>
        <taxon>rosids</taxon>
        <taxon>fabids</taxon>
        <taxon>Rosales</taxon>
        <taxon>Moraceae</taxon>
        <taxon>Ficeae</taxon>
        <taxon>Ficus</taxon>
    </lineage>
</organism>
<dbReference type="AlphaFoldDB" id="A0AA88A118"/>
<keyword evidence="4" id="KW-1185">Reference proteome</keyword>
<evidence type="ECO:0000313" key="3">
    <source>
        <dbReference type="EMBL" id="GMN47624.1"/>
    </source>
</evidence>
<evidence type="ECO:0000313" key="4">
    <source>
        <dbReference type="Proteomes" id="UP001187192"/>
    </source>
</evidence>
<dbReference type="PANTHER" id="PTHR33240">
    <property type="entry name" value="OS08G0508500 PROTEIN"/>
    <property type="match status" value="1"/>
</dbReference>
<feature type="domain" description="Retrotransposon gag" evidence="2">
    <location>
        <begin position="75"/>
        <end position="155"/>
    </location>
</feature>
<feature type="compositionally biased region" description="Basic and acidic residues" evidence="1">
    <location>
        <begin position="218"/>
        <end position="230"/>
    </location>
</feature>
<dbReference type="InterPro" id="IPR005162">
    <property type="entry name" value="Retrotrans_gag_dom"/>
</dbReference>
<dbReference type="PANTHER" id="PTHR33240:SF8">
    <property type="entry name" value="OS03G0439900 PROTEIN"/>
    <property type="match status" value="1"/>
</dbReference>
<dbReference type="CDD" id="cd00303">
    <property type="entry name" value="retropepsin_like"/>
    <property type="match status" value="1"/>
</dbReference>
<accession>A0AA88A118</accession>
<feature type="region of interest" description="Disordered" evidence="1">
    <location>
        <begin position="189"/>
        <end position="235"/>
    </location>
</feature>
<proteinExistence type="predicted"/>
<dbReference type="Pfam" id="PF03732">
    <property type="entry name" value="Retrotrans_gag"/>
    <property type="match status" value="1"/>
</dbReference>